<accession>A0AAN6PBL5</accession>
<name>A0AAN6PBL5_9PEZI</name>
<organism evidence="1 2">
    <name type="scientific">Parachaetomium inaequale</name>
    <dbReference type="NCBI Taxonomy" id="2588326"/>
    <lineage>
        <taxon>Eukaryota</taxon>
        <taxon>Fungi</taxon>
        <taxon>Dikarya</taxon>
        <taxon>Ascomycota</taxon>
        <taxon>Pezizomycotina</taxon>
        <taxon>Sordariomycetes</taxon>
        <taxon>Sordariomycetidae</taxon>
        <taxon>Sordariales</taxon>
        <taxon>Chaetomiaceae</taxon>
        <taxon>Parachaetomium</taxon>
    </lineage>
</organism>
<keyword evidence="2" id="KW-1185">Reference proteome</keyword>
<dbReference type="AlphaFoldDB" id="A0AAN6PBL5"/>
<sequence>MPALQTFVWPEEWRLMSGTVAALHESCSRLKAIHYYGHSDRVELFRLRTDSSPATLYNFSGFANLHQLTLSQLRGDLAWWKGNVVHILRHSPGLRSLELSISAKSIRSRRNYDTNFFDQLCGGYAAVGGLPLCLQSLRCGQGVFPMSHASLAKLTDVSHLEEVHIFNHQEYWGQDDVQLYPSEQSRSGIVFNAFWPQHCPNLRRFSVSIYQLDVHEFLCAWAVDPSFSRRLAFCVDDLRHLGYGDPSLLFRPNSGHPGRHPGLPIKLRMLGLDLDRDTIFRSVPDLDEEYWREEVLGDIVASNTESLEGLMICTPMHQDDDSYSIGLNTELTRFYDLDVLQEVIGRFHHLKQLSVNGHRPLPDSDWGPPTPEAILDAAKKLAGAAPGLMYINIYERF</sequence>
<protein>
    <submittedName>
        <fullName evidence="1">Uncharacterized protein</fullName>
    </submittedName>
</protein>
<dbReference type="Proteomes" id="UP001303115">
    <property type="component" value="Unassembled WGS sequence"/>
</dbReference>
<evidence type="ECO:0000313" key="1">
    <source>
        <dbReference type="EMBL" id="KAK4033002.1"/>
    </source>
</evidence>
<proteinExistence type="predicted"/>
<dbReference type="EMBL" id="MU854559">
    <property type="protein sequence ID" value="KAK4033002.1"/>
    <property type="molecule type" value="Genomic_DNA"/>
</dbReference>
<gene>
    <name evidence="1" type="ORF">C8A01DRAFT_40557</name>
</gene>
<comment type="caution">
    <text evidence="1">The sequence shown here is derived from an EMBL/GenBank/DDBJ whole genome shotgun (WGS) entry which is preliminary data.</text>
</comment>
<reference evidence="2" key="1">
    <citation type="journal article" date="2023" name="Mol. Phylogenet. Evol.">
        <title>Genome-scale phylogeny and comparative genomics of the fungal order Sordariales.</title>
        <authorList>
            <person name="Hensen N."/>
            <person name="Bonometti L."/>
            <person name="Westerberg I."/>
            <person name="Brannstrom I.O."/>
            <person name="Guillou S."/>
            <person name="Cros-Aarteil S."/>
            <person name="Calhoun S."/>
            <person name="Haridas S."/>
            <person name="Kuo A."/>
            <person name="Mondo S."/>
            <person name="Pangilinan J."/>
            <person name="Riley R."/>
            <person name="LaButti K."/>
            <person name="Andreopoulos B."/>
            <person name="Lipzen A."/>
            <person name="Chen C."/>
            <person name="Yan M."/>
            <person name="Daum C."/>
            <person name="Ng V."/>
            <person name="Clum A."/>
            <person name="Steindorff A."/>
            <person name="Ohm R.A."/>
            <person name="Martin F."/>
            <person name="Silar P."/>
            <person name="Natvig D.O."/>
            <person name="Lalanne C."/>
            <person name="Gautier V."/>
            <person name="Ament-Velasquez S.L."/>
            <person name="Kruys A."/>
            <person name="Hutchinson M.I."/>
            <person name="Powell A.J."/>
            <person name="Barry K."/>
            <person name="Miller A.N."/>
            <person name="Grigoriev I.V."/>
            <person name="Debuchy R."/>
            <person name="Gladieux P."/>
            <person name="Hiltunen Thoren M."/>
            <person name="Johannesson H."/>
        </authorList>
    </citation>
    <scope>NUCLEOTIDE SEQUENCE [LARGE SCALE GENOMIC DNA]</scope>
    <source>
        <strain evidence="2">CBS 284.82</strain>
    </source>
</reference>
<evidence type="ECO:0000313" key="2">
    <source>
        <dbReference type="Proteomes" id="UP001303115"/>
    </source>
</evidence>